<dbReference type="PROSITE" id="PS50011">
    <property type="entry name" value="PROTEIN_KINASE_DOM"/>
    <property type="match status" value="1"/>
</dbReference>
<dbReference type="InterPro" id="IPR011009">
    <property type="entry name" value="Kinase-like_dom_sf"/>
</dbReference>
<dbReference type="PROSITE" id="PS00109">
    <property type="entry name" value="PROTEIN_KINASE_TYR"/>
    <property type="match status" value="1"/>
</dbReference>
<dbReference type="PANTHER" id="PTHR44329">
    <property type="entry name" value="SERINE/THREONINE-PROTEIN KINASE TNNI3K-RELATED"/>
    <property type="match status" value="1"/>
</dbReference>
<dbReference type="InterPro" id="IPR051681">
    <property type="entry name" value="Ser/Thr_Kinases-Pseudokinases"/>
</dbReference>
<organism evidence="4">
    <name type="scientific">Arcella intermedia</name>
    <dbReference type="NCBI Taxonomy" id="1963864"/>
    <lineage>
        <taxon>Eukaryota</taxon>
        <taxon>Amoebozoa</taxon>
        <taxon>Tubulinea</taxon>
        <taxon>Elardia</taxon>
        <taxon>Arcellinida</taxon>
        <taxon>Sphaerothecina</taxon>
        <taxon>Arcellidae</taxon>
        <taxon>Arcella</taxon>
    </lineage>
</organism>
<dbReference type="InterPro" id="IPR001245">
    <property type="entry name" value="Ser-Thr/Tyr_kinase_cat_dom"/>
</dbReference>
<sequence>MGKYVATGYFGAVFDGQFKQIRVALKEVWTAEGKETSILSKLHHPNILNYIGITQNPKNNKYFFLTRFVDGGTVYSHIVTKSTKIQPIITRVSIALDVILGLDYLFDKGLLHNDVTSHNILLNESTLTAVLCDFGLSDIVYSGCAFSNKWISPPTRRGTPEDDVFAYGLFLWGLFSMCPFEEAILSVNSSKKKSSSLWHANIISGNRPPLDGIPFVLHPLILRCWNHDPMLRPNTQQIISFLKDILFTPESLENTTDPQYPQLITIMTPTATTTCYPSGYLPGYPERRNQFQRNYDPPLIPLDHPDHLKIPPSLRDVVPLSYPTASPTYDFTPYVIPTTGIQPNL</sequence>
<keyword evidence="1" id="KW-0547">Nucleotide-binding</keyword>
<evidence type="ECO:0000313" key="4">
    <source>
        <dbReference type="EMBL" id="NDV33010.1"/>
    </source>
</evidence>
<evidence type="ECO:0000256" key="1">
    <source>
        <dbReference type="ARBA" id="ARBA00022741"/>
    </source>
</evidence>
<dbReference type="GO" id="GO:0004674">
    <property type="term" value="F:protein serine/threonine kinase activity"/>
    <property type="evidence" value="ECO:0007669"/>
    <property type="project" value="TreeGrafter"/>
</dbReference>
<evidence type="ECO:0000256" key="2">
    <source>
        <dbReference type="ARBA" id="ARBA00022840"/>
    </source>
</evidence>
<protein>
    <recommendedName>
        <fullName evidence="3">Protein kinase domain-containing protein</fullName>
    </recommendedName>
</protein>
<dbReference type="Gene3D" id="1.10.510.10">
    <property type="entry name" value="Transferase(Phosphotransferase) domain 1"/>
    <property type="match status" value="1"/>
</dbReference>
<reference evidence="4" key="1">
    <citation type="journal article" date="2020" name="J. Eukaryot. Microbiol.">
        <title>De novo Sequencing, Assembly and Annotation of the Transcriptome for the Free-Living Testate Amoeba Arcella intermedia.</title>
        <authorList>
            <person name="Ribeiro G.M."/>
            <person name="Porfirio-Sousa A.L."/>
            <person name="Maurer-Alcala X.X."/>
            <person name="Katz L.A."/>
            <person name="Lahr D.J.G."/>
        </authorList>
    </citation>
    <scope>NUCLEOTIDE SEQUENCE</scope>
</reference>
<dbReference type="InterPro" id="IPR008266">
    <property type="entry name" value="Tyr_kinase_AS"/>
</dbReference>
<dbReference type="GO" id="GO:0005524">
    <property type="term" value="F:ATP binding"/>
    <property type="evidence" value="ECO:0007669"/>
    <property type="project" value="UniProtKB-KW"/>
</dbReference>
<dbReference type="AlphaFoldDB" id="A0A6B2L7Z1"/>
<dbReference type="InterPro" id="IPR000719">
    <property type="entry name" value="Prot_kinase_dom"/>
</dbReference>
<evidence type="ECO:0000259" key="3">
    <source>
        <dbReference type="PROSITE" id="PS50011"/>
    </source>
</evidence>
<dbReference type="Pfam" id="PF07714">
    <property type="entry name" value="PK_Tyr_Ser-Thr"/>
    <property type="match status" value="1"/>
</dbReference>
<accession>A0A6B2L7Z1</accession>
<dbReference type="EMBL" id="GIBP01004041">
    <property type="protein sequence ID" value="NDV33010.1"/>
    <property type="molecule type" value="Transcribed_RNA"/>
</dbReference>
<keyword evidence="2" id="KW-0067">ATP-binding</keyword>
<proteinExistence type="predicted"/>
<feature type="domain" description="Protein kinase" evidence="3">
    <location>
        <begin position="1"/>
        <end position="247"/>
    </location>
</feature>
<name>A0A6B2L7Z1_9EUKA</name>
<dbReference type="SUPFAM" id="SSF56112">
    <property type="entry name" value="Protein kinase-like (PK-like)"/>
    <property type="match status" value="1"/>
</dbReference>